<accession>A0AAW0NKB9</accession>
<evidence type="ECO:0000259" key="2">
    <source>
        <dbReference type="Pfam" id="PF05699"/>
    </source>
</evidence>
<comment type="caution">
    <text evidence="3">The sequence shown here is derived from an EMBL/GenBank/DDBJ whole genome shotgun (WGS) entry which is preliminary data.</text>
</comment>
<dbReference type="AlphaFoldDB" id="A0AAW0NKB9"/>
<dbReference type="GO" id="GO:0046983">
    <property type="term" value="F:protein dimerization activity"/>
    <property type="evidence" value="ECO:0007669"/>
    <property type="project" value="InterPro"/>
</dbReference>
<name>A0AAW0NKB9_9GOBI</name>
<evidence type="ECO:0000313" key="3">
    <source>
        <dbReference type="EMBL" id="KAK7893681.1"/>
    </source>
</evidence>
<dbReference type="InterPro" id="IPR008906">
    <property type="entry name" value="HATC_C_dom"/>
</dbReference>
<evidence type="ECO:0000256" key="1">
    <source>
        <dbReference type="SAM" id="MobiDB-lite"/>
    </source>
</evidence>
<dbReference type="Proteomes" id="UP001460270">
    <property type="component" value="Unassembled WGS sequence"/>
</dbReference>
<feature type="region of interest" description="Disordered" evidence="1">
    <location>
        <begin position="390"/>
        <end position="412"/>
    </location>
</feature>
<feature type="region of interest" description="Disordered" evidence="1">
    <location>
        <begin position="220"/>
        <end position="302"/>
    </location>
</feature>
<dbReference type="PANTHER" id="PTHR46289">
    <property type="entry name" value="52 KDA REPRESSOR OF THE INHIBITOR OF THE PROTEIN KINASE-LIKE PROTEIN-RELATED"/>
    <property type="match status" value="1"/>
</dbReference>
<feature type="compositionally biased region" description="Basic and acidic residues" evidence="1">
    <location>
        <begin position="481"/>
        <end position="493"/>
    </location>
</feature>
<dbReference type="PANTHER" id="PTHR46289:SF17">
    <property type="entry name" value="HAT C-TERMINAL DIMERISATION DOMAIN-CONTAINING PROTEIN"/>
    <property type="match status" value="1"/>
</dbReference>
<feature type="compositionally biased region" description="Polar residues" evidence="1">
    <location>
        <begin position="220"/>
        <end position="250"/>
    </location>
</feature>
<dbReference type="EMBL" id="JBBPFD010000016">
    <property type="protein sequence ID" value="KAK7893681.1"/>
    <property type="molecule type" value="Genomic_DNA"/>
</dbReference>
<keyword evidence="4" id="KW-1185">Reference proteome</keyword>
<feature type="region of interest" description="Disordered" evidence="1">
    <location>
        <begin position="432"/>
        <end position="493"/>
    </location>
</feature>
<gene>
    <name evidence="3" type="ORF">WMY93_022833</name>
</gene>
<dbReference type="Pfam" id="PF05699">
    <property type="entry name" value="Dimer_Tnp_hAT"/>
    <property type="match status" value="1"/>
</dbReference>
<feature type="domain" description="HAT C-terminal dimerisation" evidence="2">
    <location>
        <begin position="166"/>
        <end position="216"/>
    </location>
</feature>
<sequence length="585" mass="64959">MHKYLQKSSVDLGQAIIYKDAVAETLVEMRCDEAANSIYSQAQQMAEDNNLQDSDPVRRRKQRRLDDYVSSFYAGIRAMTTADQLRQNVYFPCLERMTAELTRRLSGVGEEVMKGIQACHPASADFLNEDSLQPKVNHYKLSFLKDEVVVAKRFFSRKMAESELSLSAIFKIALTIPVSSCSCERSFSTLRRLHTWFKRTMGQGRLSHLAIMSIEKTVQRAAQSKEQQSPKSSTVQRAAQSNSSTVQRAAQSKEQHSPKSSTVQGAAQSKEQHSPRSSTVQRAAQSKEQQSPKSSRVQRAAESKEQQIISALNASMDFEELVQENTQSLLDVFQGGVEAILRDENVPLCTVSVPGQKPATPPLARAKTACQIPAFLCRAGGAVGPREGGYHPNLTLVPDGQGPQHSKKKDNLRVKSMTEQLAQQVLPGLAAADGDAHPRSTQPEDPDPIHLARPRSGPRLPGWRSGPAERSHNGPGQSSKRAIDPEVSEEHSRTWREWDTLQNLYKWSRVIQDISENEVHEEQRQGWGAAIEVLVFLFWLASGTSYSVVSRVFGIPRSIHCIVHLVTEEVDDPEAGVCWAGKAQQ</sequence>
<feature type="compositionally biased region" description="Polar residues" evidence="1">
    <location>
        <begin position="258"/>
        <end position="297"/>
    </location>
</feature>
<organism evidence="3 4">
    <name type="scientific">Mugilogobius chulae</name>
    <name type="common">yellowstripe goby</name>
    <dbReference type="NCBI Taxonomy" id="88201"/>
    <lineage>
        <taxon>Eukaryota</taxon>
        <taxon>Metazoa</taxon>
        <taxon>Chordata</taxon>
        <taxon>Craniata</taxon>
        <taxon>Vertebrata</taxon>
        <taxon>Euteleostomi</taxon>
        <taxon>Actinopterygii</taxon>
        <taxon>Neopterygii</taxon>
        <taxon>Teleostei</taxon>
        <taxon>Neoteleostei</taxon>
        <taxon>Acanthomorphata</taxon>
        <taxon>Gobiaria</taxon>
        <taxon>Gobiiformes</taxon>
        <taxon>Gobioidei</taxon>
        <taxon>Gobiidae</taxon>
        <taxon>Gobionellinae</taxon>
        <taxon>Mugilogobius</taxon>
    </lineage>
</organism>
<dbReference type="InterPro" id="IPR052958">
    <property type="entry name" value="IFN-induced_PKR_regulator"/>
</dbReference>
<protein>
    <recommendedName>
        <fullName evidence="2">HAT C-terminal dimerisation domain-containing protein</fullName>
    </recommendedName>
</protein>
<evidence type="ECO:0000313" key="4">
    <source>
        <dbReference type="Proteomes" id="UP001460270"/>
    </source>
</evidence>
<proteinExistence type="predicted"/>
<reference evidence="4" key="1">
    <citation type="submission" date="2024-04" db="EMBL/GenBank/DDBJ databases">
        <title>Salinicola lusitanus LLJ914,a marine bacterium isolated from the Okinawa Trough.</title>
        <authorList>
            <person name="Li J."/>
        </authorList>
    </citation>
    <scope>NUCLEOTIDE SEQUENCE [LARGE SCALE GENOMIC DNA]</scope>
</reference>